<protein>
    <submittedName>
        <fullName evidence="1">Uncharacterized protein</fullName>
    </submittedName>
</protein>
<evidence type="ECO:0000313" key="2">
    <source>
        <dbReference type="Proteomes" id="UP000321750"/>
    </source>
</evidence>
<comment type="caution">
    <text evidence="1">The sequence shown here is derived from an EMBL/GenBank/DDBJ whole genome shotgun (WGS) entry which is preliminary data.</text>
</comment>
<dbReference type="AlphaFoldDB" id="A0A512JRE2"/>
<evidence type="ECO:0000313" key="1">
    <source>
        <dbReference type="EMBL" id="GEP12527.1"/>
    </source>
</evidence>
<dbReference type="Proteomes" id="UP000321750">
    <property type="component" value="Unassembled WGS sequence"/>
</dbReference>
<name>A0A512JRE2_9HYPH</name>
<keyword evidence="2" id="KW-1185">Reference proteome</keyword>
<gene>
    <name evidence="1" type="ORF">MGN01_43720</name>
</gene>
<proteinExistence type="predicted"/>
<dbReference type="EMBL" id="BJZV01000046">
    <property type="protein sequence ID" value="GEP12527.1"/>
    <property type="molecule type" value="Genomic_DNA"/>
</dbReference>
<sequence>MDLPPAVAERLKAEISQAFRGDAYMGAATHRSLMQALRPHEAALARALCRNSETLPDGTIRLLVPRNIGFLDTHLDPTKWEIPVEYRPKSGEWCSEVAAGGGGFDRLCAHVWRIQGRSDGMAARQLLALIGAAYLSALAHRDAL</sequence>
<accession>A0A512JRE2</accession>
<organism evidence="1 2">
    <name type="scientific">Methylobacterium gnaphalii</name>
    <dbReference type="NCBI Taxonomy" id="1010610"/>
    <lineage>
        <taxon>Bacteria</taxon>
        <taxon>Pseudomonadati</taxon>
        <taxon>Pseudomonadota</taxon>
        <taxon>Alphaproteobacteria</taxon>
        <taxon>Hyphomicrobiales</taxon>
        <taxon>Methylobacteriaceae</taxon>
        <taxon>Methylobacterium</taxon>
    </lineage>
</organism>
<reference evidence="1 2" key="1">
    <citation type="submission" date="2019-07" db="EMBL/GenBank/DDBJ databases">
        <title>Whole genome shotgun sequence of Methylobacterium gnaphalii NBRC 107716.</title>
        <authorList>
            <person name="Hosoyama A."/>
            <person name="Uohara A."/>
            <person name="Ohji S."/>
            <person name="Ichikawa N."/>
        </authorList>
    </citation>
    <scope>NUCLEOTIDE SEQUENCE [LARGE SCALE GENOMIC DNA]</scope>
    <source>
        <strain evidence="1 2">NBRC 107716</strain>
    </source>
</reference>